<keyword evidence="1" id="KW-0732">Signal</keyword>
<feature type="chain" id="PRO_5040139633" description="DUF38 domain-containing protein" evidence="1">
    <location>
        <begin position="18"/>
        <end position="132"/>
    </location>
</feature>
<evidence type="ECO:0000256" key="1">
    <source>
        <dbReference type="SAM" id="SignalP"/>
    </source>
</evidence>
<reference evidence="2" key="1">
    <citation type="submission" date="2022-11" db="EMBL/GenBank/DDBJ databases">
        <authorList>
            <person name="Kikuchi T."/>
        </authorList>
    </citation>
    <scope>NUCLEOTIDE SEQUENCE</scope>
    <source>
        <strain evidence="2">PS1010</strain>
    </source>
</reference>
<dbReference type="Proteomes" id="UP001152747">
    <property type="component" value="Unassembled WGS sequence"/>
</dbReference>
<evidence type="ECO:0008006" key="4">
    <source>
        <dbReference type="Google" id="ProtNLM"/>
    </source>
</evidence>
<gene>
    <name evidence="2" type="ORF">CAMP_LOCUS3995</name>
</gene>
<sequence length="132" mass="15329">MSKIFVFFLVLPFLVFSGPDPTKIEAQKLVNQMLKSFETKNKTIISQHIDKDVVINFCNVAKFEYDMVVILLDLGMTIDPIKLKVLSAKYENPKLLKGHGSTKLLLRDMTLDFYLKKIENRWKLNLLDFKTC</sequence>
<accession>A0A9P1IB15</accession>
<evidence type="ECO:0000313" key="3">
    <source>
        <dbReference type="Proteomes" id="UP001152747"/>
    </source>
</evidence>
<protein>
    <recommendedName>
        <fullName evidence="4">DUF38 domain-containing protein</fullName>
    </recommendedName>
</protein>
<keyword evidence="3" id="KW-1185">Reference proteome</keyword>
<organism evidence="2 3">
    <name type="scientific">Caenorhabditis angaria</name>
    <dbReference type="NCBI Taxonomy" id="860376"/>
    <lineage>
        <taxon>Eukaryota</taxon>
        <taxon>Metazoa</taxon>
        <taxon>Ecdysozoa</taxon>
        <taxon>Nematoda</taxon>
        <taxon>Chromadorea</taxon>
        <taxon>Rhabditida</taxon>
        <taxon>Rhabditina</taxon>
        <taxon>Rhabditomorpha</taxon>
        <taxon>Rhabditoidea</taxon>
        <taxon>Rhabditidae</taxon>
        <taxon>Peloderinae</taxon>
        <taxon>Caenorhabditis</taxon>
    </lineage>
</organism>
<feature type="signal peptide" evidence="1">
    <location>
        <begin position="1"/>
        <end position="17"/>
    </location>
</feature>
<dbReference type="AlphaFoldDB" id="A0A9P1IB15"/>
<evidence type="ECO:0000313" key="2">
    <source>
        <dbReference type="EMBL" id="CAI5441358.1"/>
    </source>
</evidence>
<name>A0A9P1IB15_9PELO</name>
<proteinExistence type="predicted"/>
<dbReference type="EMBL" id="CANHGI010000002">
    <property type="protein sequence ID" value="CAI5441358.1"/>
    <property type="molecule type" value="Genomic_DNA"/>
</dbReference>
<comment type="caution">
    <text evidence="2">The sequence shown here is derived from an EMBL/GenBank/DDBJ whole genome shotgun (WGS) entry which is preliminary data.</text>
</comment>